<accession>A0ABD2MW51</accession>
<name>A0ABD2MW51_9CUCU</name>
<evidence type="ECO:0000313" key="2">
    <source>
        <dbReference type="Proteomes" id="UP001516400"/>
    </source>
</evidence>
<dbReference type="AlphaFoldDB" id="A0ABD2MW51"/>
<comment type="caution">
    <text evidence="1">The sequence shown here is derived from an EMBL/GenBank/DDBJ whole genome shotgun (WGS) entry which is preliminary data.</text>
</comment>
<dbReference type="EMBL" id="JABFTP020000022">
    <property type="protein sequence ID" value="KAL3270382.1"/>
    <property type="molecule type" value="Genomic_DNA"/>
</dbReference>
<sequence length="105" mass="12363">MTNETPIFRKAYGMPEAQQREVENQKYDYELVYKKGSINKNADTLSRIKLNALETESLANNVDDEEIRKLLEDATEAEMLESDMEDLLKTLDLEYQNEKKKRKEK</sequence>
<protein>
    <submittedName>
        <fullName evidence="1">Uncharacterized protein</fullName>
    </submittedName>
</protein>
<reference evidence="1 2" key="1">
    <citation type="journal article" date="2021" name="BMC Biol.">
        <title>Horizontally acquired antibacterial genes associated with adaptive radiation of ladybird beetles.</title>
        <authorList>
            <person name="Li H.S."/>
            <person name="Tang X.F."/>
            <person name="Huang Y.H."/>
            <person name="Xu Z.Y."/>
            <person name="Chen M.L."/>
            <person name="Du X.Y."/>
            <person name="Qiu B.Y."/>
            <person name="Chen P.T."/>
            <person name="Zhang W."/>
            <person name="Slipinski A."/>
            <person name="Escalona H.E."/>
            <person name="Waterhouse R.M."/>
            <person name="Zwick A."/>
            <person name="Pang H."/>
        </authorList>
    </citation>
    <scope>NUCLEOTIDE SEQUENCE [LARGE SCALE GENOMIC DNA]</scope>
    <source>
        <strain evidence="1">SYSU2018</strain>
    </source>
</reference>
<dbReference type="Proteomes" id="UP001516400">
    <property type="component" value="Unassembled WGS sequence"/>
</dbReference>
<keyword evidence="2" id="KW-1185">Reference proteome</keyword>
<organism evidence="1 2">
    <name type="scientific">Cryptolaemus montrouzieri</name>
    <dbReference type="NCBI Taxonomy" id="559131"/>
    <lineage>
        <taxon>Eukaryota</taxon>
        <taxon>Metazoa</taxon>
        <taxon>Ecdysozoa</taxon>
        <taxon>Arthropoda</taxon>
        <taxon>Hexapoda</taxon>
        <taxon>Insecta</taxon>
        <taxon>Pterygota</taxon>
        <taxon>Neoptera</taxon>
        <taxon>Endopterygota</taxon>
        <taxon>Coleoptera</taxon>
        <taxon>Polyphaga</taxon>
        <taxon>Cucujiformia</taxon>
        <taxon>Coccinelloidea</taxon>
        <taxon>Coccinellidae</taxon>
        <taxon>Scymninae</taxon>
        <taxon>Scymnini</taxon>
        <taxon>Cryptolaemus</taxon>
    </lineage>
</organism>
<evidence type="ECO:0000313" key="1">
    <source>
        <dbReference type="EMBL" id="KAL3270382.1"/>
    </source>
</evidence>
<proteinExistence type="predicted"/>
<gene>
    <name evidence="1" type="ORF">HHI36_023891</name>
</gene>